<keyword evidence="4" id="KW-1185">Reference proteome</keyword>
<evidence type="ECO:0000259" key="2">
    <source>
        <dbReference type="Pfam" id="PF23154"/>
    </source>
</evidence>
<dbReference type="PANTHER" id="PTHR13136">
    <property type="entry name" value="TESTIS DEVELOPMENT PROTEIN PRTD"/>
    <property type="match status" value="1"/>
</dbReference>
<dbReference type="GO" id="GO:0044545">
    <property type="term" value="C:NSL complex"/>
    <property type="evidence" value="ECO:0007669"/>
    <property type="project" value="TreeGrafter"/>
</dbReference>
<dbReference type="Pfam" id="PF23154">
    <property type="entry name" value="KANSL3_1st"/>
    <property type="match status" value="1"/>
</dbReference>
<feature type="region of interest" description="Disordered" evidence="1">
    <location>
        <begin position="461"/>
        <end position="556"/>
    </location>
</feature>
<comment type="caution">
    <text evidence="3">The sequence shown here is derived from an EMBL/GenBank/DDBJ whole genome shotgun (WGS) entry which is preliminary data.</text>
</comment>
<gene>
    <name evidence="3" type="ORF">CAMP_LOCUS19323</name>
</gene>
<dbReference type="InterPro" id="IPR026555">
    <property type="entry name" value="NSL3/Tex30"/>
</dbReference>
<feature type="domain" description="KANSL3 helical" evidence="2">
    <location>
        <begin position="79"/>
        <end position="243"/>
    </location>
</feature>
<dbReference type="PANTHER" id="PTHR13136:SF16">
    <property type="entry name" value="KAT8 REGULATORY NSL COMPLEX SUBUNIT 3"/>
    <property type="match status" value="1"/>
</dbReference>
<evidence type="ECO:0000313" key="3">
    <source>
        <dbReference type="EMBL" id="CAI5456686.1"/>
    </source>
</evidence>
<dbReference type="InterPro" id="IPR056519">
    <property type="entry name" value="KANSL3_1st"/>
</dbReference>
<feature type="compositionally biased region" description="Polar residues" evidence="1">
    <location>
        <begin position="536"/>
        <end position="556"/>
    </location>
</feature>
<feature type="compositionally biased region" description="Basic and acidic residues" evidence="1">
    <location>
        <begin position="476"/>
        <end position="520"/>
    </location>
</feature>
<protein>
    <recommendedName>
        <fullName evidence="2">KANSL3 helical domain-containing protein</fullName>
    </recommendedName>
</protein>
<evidence type="ECO:0000256" key="1">
    <source>
        <dbReference type="SAM" id="MobiDB-lite"/>
    </source>
</evidence>
<accession>A0A9P1NA52</accession>
<evidence type="ECO:0000313" key="4">
    <source>
        <dbReference type="Proteomes" id="UP001152747"/>
    </source>
</evidence>
<proteinExistence type="predicted"/>
<reference evidence="3" key="1">
    <citation type="submission" date="2022-11" db="EMBL/GenBank/DDBJ databases">
        <authorList>
            <person name="Kikuchi T."/>
        </authorList>
    </citation>
    <scope>NUCLEOTIDE SEQUENCE</scope>
    <source>
        <strain evidence="3">PS1010</strain>
    </source>
</reference>
<dbReference type="OrthoDB" id="6415022at2759"/>
<dbReference type="EMBL" id="CANHGI010000006">
    <property type="protein sequence ID" value="CAI5456686.1"/>
    <property type="molecule type" value="Genomic_DNA"/>
</dbReference>
<organism evidence="3 4">
    <name type="scientific">Caenorhabditis angaria</name>
    <dbReference type="NCBI Taxonomy" id="860376"/>
    <lineage>
        <taxon>Eukaryota</taxon>
        <taxon>Metazoa</taxon>
        <taxon>Ecdysozoa</taxon>
        <taxon>Nematoda</taxon>
        <taxon>Chromadorea</taxon>
        <taxon>Rhabditida</taxon>
        <taxon>Rhabditina</taxon>
        <taxon>Rhabditomorpha</taxon>
        <taxon>Rhabditoidea</taxon>
        <taxon>Rhabditidae</taxon>
        <taxon>Peloderinae</taxon>
        <taxon>Caenorhabditis</taxon>
    </lineage>
</organism>
<sequence>MPKQLRQVSVKKLVKDVLPEVDYLHNPKQDIAPDSTEHFYFELLSEADLKLTESDNDRTDDDETIDIENVDSDVPHRTEVDSMVAATDIVSIMTRSTDATDEENDFWTSLKRMASQQSQQHLKLLEVIFDLIKSQYLFESSPSAKYVDIKVAMMNVTQENAQRLLHYSTFYSAPHRDACLWVHRSLVENLPIHFLAPYLTLLRFAKSLNPSLIEYIVKHQMDSLTWGKVSNIIMNFVSKNSEDLDEDPIDPEVKKNWKKDVIFLLLLPNSKSNKTLFQWLEKFGHPKSEFIQPEIGDSHESAMVIGNKFIDKICGKIEQKNREHVDTRIVLVGHGWTTFAAHFAANLVQGISAIISLGFPVVGKFGVRGGIDDCMLRTYCPTLFVVGSEGKHFEKSAMDKLRSGMQHFTGLVILNHASDDLIVSSRILSRFGMTQNAVFRMIFDKIIEFLDLDSTHCDRSKLKPMDSNNVWQADPDNLKKDDRPSKLMKPAEQKIVHAKPANDEVVSKKRRVDQVSESGDHPSPSSSRRYSLRSSATQKYGLSDSGASQTTQDSTK</sequence>
<dbReference type="AlphaFoldDB" id="A0A9P1NA52"/>
<dbReference type="Proteomes" id="UP001152747">
    <property type="component" value="Unassembled WGS sequence"/>
</dbReference>
<name>A0A9P1NA52_9PELO</name>
<dbReference type="GO" id="GO:0045944">
    <property type="term" value="P:positive regulation of transcription by RNA polymerase II"/>
    <property type="evidence" value="ECO:0007669"/>
    <property type="project" value="TreeGrafter"/>
</dbReference>
<feature type="compositionally biased region" description="Low complexity" evidence="1">
    <location>
        <begin position="522"/>
        <end position="535"/>
    </location>
</feature>